<evidence type="ECO:0000256" key="1">
    <source>
        <dbReference type="SAM" id="Phobius"/>
    </source>
</evidence>
<name>A0A378Q528_9GAMM</name>
<keyword evidence="1" id="KW-1133">Transmembrane helix</keyword>
<sequence length="67" mass="7774">MFFDAVNSFFNLFLPLRCVANKCLFLLALLVSRRSVSAYYTRFSIGVKGFFKNLGFFYQTPFICLIP</sequence>
<dbReference type="Proteomes" id="UP000255193">
    <property type="component" value="Unassembled WGS sequence"/>
</dbReference>
<organism evidence="2 3">
    <name type="scientific">Faucicola atlantae</name>
    <dbReference type="NCBI Taxonomy" id="34059"/>
    <lineage>
        <taxon>Bacteria</taxon>
        <taxon>Pseudomonadati</taxon>
        <taxon>Pseudomonadota</taxon>
        <taxon>Gammaproteobacteria</taxon>
        <taxon>Moraxellales</taxon>
        <taxon>Moraxellaceae</taxon>
        <taxon>Faucicola</taxon>
    </lineage>
</organism>
<gene>
    <name evidence="2" type="ORF">NCTC11091_01633</name>
</gene>
<evidence type="ECO:0000313" key="3">
    <source>
        <dbReference type="Proteomes" id="UP000255193"/>
    </source>
</evidence>
<reference evidence="2 3" key="1">
    <citation type="submission" date="2018-06" db="EMBL/GenBank/DDBJ databases">
        <authorList>
            <consortium name="Pathogen Informatics"/>
            <person name="Doyle S."/>
        </authorList>
    </citation>
    <scope>NUCLEOTIDE SEQUENCE [LARGE SCALE GENOMIC DNA]</scope>
    <source>
        <strain evidence="2 3">NCTC11091</strain>
    </source>
</reference>
<evidence type="ECO:0000313" key="2">
    <source>
        <dbReference type="EMBL" id="STY95829.1"/>
    </source>
</evidence>
<proteinExistence type="predicted"/>
<keyword evidence="1" id="KW-0472">Membrane</keyword>
<feature type="transmembrane region" description="Helical" evidence="1">
    <location>
        <begin position="12"/>
        <end position="32"/>
    </location>
</feature>
<accession>A0A378Q528</accession>
<keyword evidence="1" id="KW-0812">Transmembrane</keyword>
<protein>
    <submittedName>
        <fullName evidence="2">Uncharacterized protein</fullName>
    </submittedName>
</protein>
<dbReference type="EMBL" id="UGQA01000001">
    <property type="protein sequence ID" value="STY95829.1"/>
    <property type="molecule type" value="Genomic_DNA"/>
</dbReference>
<dbReference type="AlphaFoldDB" id="A0A378Q528"/>